<keyword evidence="3" id="KW-1185">Reference proteome</keyword>
<reference evidence="2" key="2">
    <citation type="submission" date="2021-02" db="EMBL/GenBank/DDBJ databases">
        <authorList>
            <person name="Kimball J.A."/>
            <person name="Haas M.W."/>
            <person name="Macchietto M."/>
            <person name="Kono T."/>
            <person name="Duquette J."/>
            <person name="Shao M."/>
        </authorList>
    </citation>
    <scope>NUCLEOTIDE SEQUENCE</scope>
    <source>
        <tissue evidence="2">Fresh leaf tissue</tissue>
    </source>
</reference>
<name>A0A8J5SPV4_ZIZPA</name>
<accession>A0A8J5SPV4</accession>
<dbReference type="Proteomes" id="UP000729402">
    <property type="component" value="Unassembled WGS sequence"/>
</dbReference>
<gene>
    <name evidence="2" type="ORF">GUJ93_ZPchr0002g26087</name>
</gene>
<proteinExistence type="predicted"/>
<dbReference type="EMBL" id="JAAALK010000287">
    <property type="protein sequence ID" value="KAG8059244.1"/>
    <property type="molecule type" value="Genomic_DNA"/>
</dbReference>
<evidence type="ECO:0000256" key="1">
    <source>
        <dbReference type="SAM" id="MobiDB-lite"/>
    </source>
</evidence>
<dbReference type="AlphaFoldDB" id="A0A8J5SPV4"/>
<protein>
    <submittedName>
        <fullName evidence="2">Uncharacterized protein</fullName>
    </submittedName>
</protein>
<evidence type="ECO:0000313" key="2">
    <source>
        <dbReference type="EMBL" id="KAG8059244.1"/>
    </source>
</evidence>
<reference evidence="2" key="1">
    <citation type="journal article" date="2021" name="bioRxiv">
        <title>Whole Genome Assembly and Annotation of Northern Wild Rice, Zizania palustris L., Supports a Whole Genome Duplication in the Zizania Genus.</title>
        <authorList>
            <person name="Haas M."/>
            <person name="Kono T."/>
            <person name="Macchietto M."/>
            <person name="Millas R."/>
            <person name="McGilp L."/>
            <person name="Shao M."/>
            <person name="Duquette J."/>
            <person name="Hirsch C.N."/>
            <person name="Kimball J."/>
        </authorList>
    </citation>
    <scope>NUCLEOTIDE SEQUENCE</scope>
    <source>
        <tissue evidence="2">Fresh leaf tissue</tissue>
    </source>
</reference>
<organism evidence="2 3">
    <name type="scientific">Zizania palustris</name>
    <name type="common">Northern wild rice</name>
    <dbReference type="NCBI Taxonomy" id="103762"/>
    <lineage>
        <taxon>Eukaryota</taxon>
        <taxon>Viridiplantae</taxon>
        <taxon>Streptophyta</taxon>
        <taxon>Embryophyta</taxon>
        <taxon>Tracheophyta</taxon>
        <taxon>Spermatophyta</taxon>
        <taxon>Magnoliopsida</taxon>
        <taxon>Liliopsida</taxon>
        <taxon>Poales</taxon>
        <taxon>Poaceae</taxon>
        <taxon>BOP clade</taxon>
        <taxon>Oryzoideae</taxon>
        <taxon>Oryzeae</taxon>
        <taxon>Zizaniinae</taxon>
        <taxon>Zizania</taxon>
    </lineage>
</organism>
<comment type="caution">
    <text evidence="2">The sequence shown here is derived from an EMBL/GenBank/DDBJ whole genome shotgun (WGS) entry which is preliminary data.</text>
</comment>
<feature type="region of interest" description="Disordered" evidence="1">
    <location>
        <begin position="1"/>
        <end position="60"/>
    </location>
</feature>
<feature type="compositionally biased region" description="Pro residues" evidence="1">
    <location>
        <begin position="78"/>
        <end position="88"/>
    </location>
</feature>
<evidence type="ECO:0000313" key="3">
    <source>
        <dbReference type="Proteomes" id="UP000729402"/>
    </source>
</evidence>
<feature type="region of interest" description="Disordered" evidence="1">
    <location>
        <begin position="76"/>
        <end position="109"/>
    </location>
</feature>
<feature type="compositionally biased region" description="Basic and acidic residues" evidence="1">
    <location>
        <begin position="38"/>
        <end position="48"/>
    </location>
</feature>
<sequence>MHGATLRIKTPPRKNAAPHASFPDIEKARATAAKQQRRAREGDADAQRRRGRGGASPPRLCLHPLLSLLSLSLSISLSPPPSPLPPPVHSSDRSLRSASQQPVSHRPCAPIVDQSRLAFGAMVHHIRFADE</sequence>